<dbReference type="RefSeq" id="WP_119050804.1">
    <property type="nucleotide sequence ID" value="NZ_CP032157.1"/>
</dbReference>
<sequence>MEQEKDIVQAIAKYQFADVFQMIANGEKIPESANYYAVRALYEKMVEQKRFDLLHLLIDRKEIPTDLYEYDTFKDSVLETVIKRIPVAEDSLKELEKLVGRFTNINEEVTGQTLLGYAVNEKVKPGIIQALINAGCDAQWKNLAENNLVAQTVNLTMMPQEDQLAYLHIFLSAGVDPAEVNVEKKNALHLAVERHKIELVQLLLDAGARPNEQDWKGNTPYYYAISHTGGGEEFYNKMAAIEPPNFSLVNNARETLLSAFLSCMQSSEKQIAMLARMIDEGANLDEAADYYSKPKTGWAWMAEKPVAVLQAVLNKTGRDVNTQDNEGNTLLHMICRIDCNYSHEAAKEMYRKVKLLLEAGADVSITNNNEQTAMMLASTDNLKGKIVELLLSAKKQ</sequence>
<gene>
    <name evidence="4" type="ORF">D3H65_13390</name>
</gene>
<accession>A0A3B7MX29</accession>
<evidence type="ECO:0000313" key="4">
    <source>
        <dbReference type="EMBL" id="AXY74921.1"/>
    </source>
</evidence>
<dbReference type="SMART" id="SM00248">
    <property type="entry name" value="ANK"/>
    <property type="match status" value="5"/>
</dbReference>
<dbReference type="PANTHER" id="PTHR24189">
    <property type="entry name" value="MYOTROPHIN"/>
    <property type="match status" value="1"/>
</dbReference>
<dbReference type="Gene3D" id="1.25.40.20">
    <property type="entry name" value="Ankyrin repeat-containing domain"/>
    <property type="match status" value="3"/>
</dbReference>
<feature type="repeat" description="ANK" evidence="3">
    <location>
        <begin position="183"/>
        <end position="215"/>
    </location>
</feature>
<evidence type="ECO:0000256" key="3">
    <source>
        <dbReference type="PROSITE-ProRule" id="PRU00023"/>
    </source>
</evidence>
<dbReference type="KEGG" id="pseg:D3H65_13390"/>
<name>A0A3B7MX29_9BACT</name>
<dbReference type="AlphaFoldDB" id="A0A3B7MX29"/>
<organism evidence="4 5">
    <name type="scientific">Paraflavitalea soli</name>
    <dbReference type="NCBI Taxonomy" id="2315862"/>
    <lineage>
        <taxon>Bacteria</taxon>
        <taxon>Pseudomonadati</taxon>
        <taxon>Bacteroidota</taxon>
        <taxon>Chitinophagia</taxon>
        <taxon>Chitinophagales</taxon>
        <taxon>Chitinophagaceae</taxon>
        <taxon>Paraflavitalea</taxon>
    </lineage>
</organism>
<dbReference type="InterPro" id="IPR036770">
    <property type="entry name" value="Ankyrin_rpt-contain_sf"/>
</dbReference>
<evidence type="ECO:0000256" key="1">
    <source>
        <dbReference type="ARBA" id="ARBA00022737"/>
    </source>
</evidence>
<dbReference type="PANTHER" id="PTHR24189:SF50">
    <property type="entry name" value="ANKYRIN REPEAT AND SOCS BOX PROTEIN 2"/>
    <property type="match status" value="1"/>
</dbReference>
<dbReference type="InterPro" id="IPR050745">
    <property type="entry name" value="Multifunctional_regulatory"/>
</dbReference>
<dbReference type="SUPFAM" id="SSF48403">
    <property type="entry name" value="Ankyrin repeat"/>
    <property type="match status" value="1"/>
</dbReference>
<keyword evidence="2 3" id="KW-0040">ANK repeat</keyword>
<dbReference type="PROSITE" id="PS50088">
    <property type="entry name" value="ANK_REPEAT"/>
    <property type="match status" value="1"/>
</dbReference>
<reference evidence="4 5" key="1">
    <citation type="submission" date="2018-09" db="EMBL/GenBank/DDBJ databases">
        <title>Genome sequencing of strain 6GH32-13.</title>
        <authorList>
            <person name="Weon H.-Y."/>
            <person name="Heo J."/>
            <person name="Kwon S.-W."/>
        </authorList>
    </citation>
    <scope>NUCLEOTIDE SEQUENCE [LARGE SCALE GENOMIC DNA]</scope>
    <source>
        <strain evidence="4 5">5GH32-13</strain>
    </source>
</reference>
<dbReference type="OrthoDB" id="5657095at2"/>
<protein>
    <submittedName>
        <fullName evidence="4">Ankyrin repeat domain-containing protein</fullName>
    </submittedName>
</protein>
<dbReference type="PROSITE" id="PS50297">
    <property type="entry name" value="ANK_REP_REGION"/>
    <property type="match status" value="1"/>
</dbReference>
<keyword evidence="1" id="KW-0677">Repeat</keyword>
<dbReference type="EMBL" id="CP032157">
    <property type="protein sequence ID" value="AXY74921.1"/>
    <property type="molecule type" value="Genomic_DNA"/>
</dbReference>
<dbReference type="InterPro" id="IPR002110">
    <property type="entry name" value="Ankyrin_rpt"/>
</dbReference>
<proteinExistence type="predicted"/>
<evidence type="ECO:0000313" key="5">
    <source>
        <dbReference type="Proteomes" id="UP000263900"/>
    </source>
</evidence>
<dbReference type="Proteomes" id="UP000263900">
    <property type="component" value="Chromosome"/>
</dbReference>
<dbReference type="Pfam" id="PF12796">
    <property type="entry name" value="Ank_2"/>
    <property type="match status" value="2"/>
</dbReference>
<keyword evidence="5" id="KW-1185">Reference proteome</keyword>
<evidence type="ECO:0000256" key="2">
    <source>
        <dbReference type="ARBA" id="ARBA00023043"/>
    </source>
</evidence>